<evidence type="ECO:0000256" key="4">
    <source>
        <dbReference type="ARBA" id="ARBA00022723"/>
    </source>
</evidence>
<dbReference type="AlphaFoldDB" id="A0A1Y3MCB1"/>
<dbReference type="GO" id="GO:0046872">
    <property type="term" value="F:metal ion binding"/>
    <property type="evidence" value="ECO:0007669"/>
    <property type="project" value="UniProtKB-KW"/>
</dbReference>
<dbReference type="PANTHER" id="PTHR40036:SF1">
    <property type="entry name" value="MACROCIN O-METHYLTRANSFERASE"/>
    <property type="match status" value="1"/>
</dbReference>
<evidence type="ECO:0000313" key="7">
    <source>
        <dbReference type="EMBL" id="OUM48069.1"/>
    </source>
</evidence>
<keyword evidence="2 7" id="KW-0808">Transferase</keyword>
<comment type="similarity">
    <text evidence="6">Belongs to the methyltransferase TylF/MycF family.</text>
</comment>
<sequence>MGEIVEISIVLYRISYKGEDRVYIERGREMYLELLKKTILFEIWQEYEQDLVSDLQKYPVKNRAVDPEKHRMGEIWPKFAHSMIGHVRMDNLQMCMETVLKDNIEGDFIETGVWRGGSCIFMRGFLKVHEIENRKVWLADSFQGLPASNEEKYPSDRLLNWLHTIDYLCVSLEEVQNNFRKYDLLDENVRFLKGWFKDTLPTAPIEKLAILRLDGDLYESTMDSLTNLYNKVSDGGFIIVDDYFLPPCKAAVTDFHRKCGIQASLVPIDNHSVYWRK</sequence>
<dbReference type="InterPro" id="IPR008884">
    <property type="entry name" value="TylF_MeTrfase"/>
</dbReference>
<dbReference type="Pfam" id="PF05711">
    <property type="entry name" value="TylF"/>
    <property type="match status" value="1"/>
</dbReference>
<name>A0A1Y3MCB1_9BACI</name>
<dbReference type="InterPro" id="IPR029063">
    <property type="entry name" value="SAM-dependent_MTases_sf"/>
</dbReference>
<dbReference type="GO" id="GO:0008168">
    <property type="term" value="F:methyltransferase activity"/>
    <property type="evidence" value="ECO:0007669"/>
    <property type="project" value="UniProtKB-KW"/>
</dbReference>
<evidence type="ECO:0000256" key="2">
    <source>
        <dbReference type="ARBA" id="ARBA00022679"/>
    </source>
</evidence>
<keyword evidence="5" id="KW-0460">Magnesium</keyword>
<accession>A0A1Y3MCB1</accession>
<dbReference type="GO" id="GO:0032259">
    <property type="term" value="P:methylation"/>
    <property type="evidence" value="ECO:0007669"/>
    <property type="project" value="UniProtKB-KW"/>
</dbReference>
<gene>
    <name evidence="7" type="ORF">BW425_15320</name>
</gene>
<organism evidence="7 8">
    <name type="scientific">Bacillus pseudomycoides</name>
    <dbReference type="NCBI Taxonomy" id="64104"/>
    <lineage>
        <taxon>Bacteria</taxon>
        <taxon>Bacillati</taxon>
        <taxon>Bacillota</taxon>
        <taxon>Bacilli</taxon>
        <taxon>Bacillales</taxon>
        <taxon>Bacillaceae</taxon>
        <taxon>Bacillus</taxon>
        <taxon>Bacillus cereus group</taxon>
    </lineage>
</organism>
<keyword evidence="4" id="KW-0479">Metal-binding</keyword>
<proteinExistence type="inferred from homology"/>
<evidence type="ECO:0000256" key="3">
    <source>
        <dbReference type="ARBA" id="ARBA00022691"/>
    </source>
</evidence>
<keyword evidence="3" id="KW-0949">S-adenosyl-L-methionine</keyword>
<reference evidence="7 8" key="1">
    <citation type="submission" date="2017-02" db="EMBL/GenBank/DDBJ databases">
        <title>Bacillus pseudomycoides isolate FSL K6-0042.</title>
        <authorList>
            <person name="Kovac J."/>
        </authorList>
    </citation>
    <scope>NUCLEOTIDE SEQUENCE [LARGE SCALE GENOMIC DNA]</scope>
    <source>
        <strain evidence="7 8">FSL K6-0042</strain>
    </source>
</reference>
<keyword evidence="1 7" id="KW-0489">Methyltransferase</keyword>
<dbReference type="GO" id="GO:0017000">
    <property type="term" value="P:antibiotic biosynthetic process"/>
    <property type="evidence" value="ECO:0007669"/>
    <property type="project" value="UniProtKB-ARBA"/>
</dbReference>
<comment type="caution">
    <text evidence="7">The sequence shown here is derived from an EMBL/GenBank/DDBJ whole genome shotgun (WGS) entry which is preliminary data.</text>
</comment>
<dbReference type="EMBL" id="MWPX01000016">
    <property type="protein sequence ID" value="OUM48069.1"/>
    <property type="molecule type" value="Genomic_DNA"/>
</dbReference>
<evidence type="ECO:0000256" key="1">
    <source>
        <dbReference type="ARBA" id="ARBA00022603"/>
    </source>
</evidence>
<evidence type="ECO:0000313" key="8">
    <source>
        <dbReference type="Proteomes" id="UP000195321"/>
    </source>
</evidence>
<dbReference type="FunFam" id="3.40.50.150:FF:000331">
    <property type="entry name" value="Macrocin O-methyltransferase"/>
    <property type="match status" value="1"/>
</dbReference>
<dbReference type="PANTHER" id="PTHR40036">
    <property type="entry name" value="MACROCIN O-METHYLTRANSFERASE"/>
    <property type="match status" value="1"/>
</dbReference>
<dbReference type="SUPFAM" id="SSF53335">
    <property type="entry name" value="S-adenosyl-L-methionine-dependent methyltransferases"/>
    <property type="match status" value="1"/>
</dbReference>
<evidence type="ECO:0000256" key="6">
    <source>
        <dbReference type="ARBA" id="ARBA00060900"/>
    </source>
</evidence>
<dbReference type="Proteomes" id="UP000195321">
    <property type="component" value="Unassembled WGS sequence"/>
</dbReference>
<dbReference type="Gene3D" id="3.40.50.150">
    <property type="entry name" value="Vaccinia Virus protein VP39"/>
    <property type="match status" value="1"/>
</dbReference>
<evidence type="ECO:0000256" key="5">
    <source>
        <dbReference type="ARBA" id="ARBA00022842"/>
    </source>
</evidence>
<protein>
    <submittedName>
        <fullName evidence="7">Macrocin O-methyltransferase</fullName>
    </submittedName>
</protein>